<dbReference type="InterPro" id="IPR017853">
    <property type="entry name" value="GH"/>
</dbReference>
<protein>
    <submittedName>
        <fullName evidence="5">Family 10 glycosylhydrolase</fullName>
    </submittedName>
</protein>
<dbReference type="CDD" id="cd03143">
    <property type="entry name" value="A4_beta-galactosidase_middle_domain"/>
    <property type="match status" value="1"/>
</dbReference>
<dbReference type="Pfam" id="PF02638">
    <property type="entry name" value="GHL10"/>
    <property type="match status" value="1"/>
</dbReference>
<dbReference type="InterPro" id="IPR013738">
    <property type="entry name" value="Beta_galactosidase_Trimer"/>
</dbReference>
<dbReference type="SUPFAM" id="SSF51445">
    <property type="entry name" value="(Trans)glycosidases"/>
    <property type="match status" value="1"/>
</dbReference>
<evidence type="ECO:0000313" key="5">
    <source>
        <dbReference type="EMBL" id="MBN8661014.1"/>
    </source>
</evidence>
<keyword evidence="1 2" id="KW-0732">Signal</keyword>
<feature type="domain" description="Beta-galactosidase trimerisation" evidence="4">
    <location>
        <begin position="81"/>
        <end position="215"/>
    </location>
</feature>
<evidence type="ECO:0000256" key="2">
    <source>
        <dbReference type="SAM" id="SignalP"/>
    </source>
</evidence>
<dbReference type="EMBL" id="JAFLCK010000015">
    <property type="protein sequence ID" value="MBN8661014.1"/>
    <property type="molecule type" value="Genomic_DNA"/>
</dbReference>
<dbReference type="GO" id="GO:0004565">
    <property type="term" value="F:beta-galactosidase activity"/>
    <property type="evidence" value="ECO:0007669"/>
    <property type="project" value="InterPro"/>
</dbReference>
<accession>A0A8J7TLV0</accession>
<dbReference type="GO" id="GO:0005975">
    <property type="term" value="P:carbohydrate metabolic process"/>
    <property type="evidence" value="ECO:0007669"/>
    <property type="project" value="InterPro"/>
</dbReference>
<evidence type="ECO:0000259" key="4">
    <source>
        <dbReference type="Pfam" id="PF08532"/>
    </source>
</evidence>
<dbReference type="InterPro" id="IPR052177">
    <property type="entry name" value="Divisome_Glycosyl_Hydrolase"/>
</dbReference>
<organism evidence="5 6">
    <name type="scientific">Candidatus Obscuribacter phosphatis</name>
    <dbReference type="NCBI Taxonomy" id="1906157"/>
    <lineage>
        <taxon>Bacteria</taxon>
        <taxon>Bacillati</taxon>
        <taxon>Candidatus Melainabacteria</taxon>
        <taxon>Candidatus Obscuribacterales</taxon>
        <taxon>Candidatus Obscuribacteraceae</taxon>
        <taxon>Candidatus Obscuribacter</taxon>
    </lineage>
</organism>
<dbReference type="PANTHER" id="PTHR43405:SF1">
    <property type="entry name" value="GLYCOSYL HYDROLASE DIGH"/>
    <property type="match status" value="1"/>
</dbReference>
<dbReference type="InterPro" id="IPR003790">
    <property type="entry name" value="GHL10"/>
</dbReference>
<proteinExistence type="predicted"/>
<evidence type="ECO:0000259" key="3">
    <source>
        <dbReference type="Pfam" id="PF02638"/>
    </source>
</evidence>
<evidence type="ECO:0000313" key="6">
    <source>
        <dbReference type="Proteomes" id="UP000664277"/>
    </source>
</evidence>
<dbReference type="Gene3D" id="3.40.50.880">
    <property type="match status" value="1"/>
</dbReference>
<feature type="chain" id="PRO_5035248320" evidence="2">
    <location>
        <begin position="34"/>
        <end position="817"/>
    </location>
</feature>
<comment type="caution">
    <text evidence="5">The sequence shown here is derived from an EMBL/GenBank/DDBJ whole genome shotgun (WGS) entry which is preliminary data.</text>
</comment>
<reference evidence="5" key="1">
    <citation type="submission" date="2021-02" db="EMBL/GenBank/DDBJ databases">
        <title>Genome-Resolved Metagenomics of a Microbial Community Performing Photosynthetic Biological Nutrient Removal.</title>
        <authorList>
            <person name="Mcdaniel E.A."/>
        </authorList>
    </citation>
    <scope>NUCLEOTIDE SEQUENCE</scope>
    <source>
        <strain evidence="5">UWPOB_OBS1</strain>
    </source>
</reference>
<dbReference type="Gene3D" id="3.20.20.80">
    <property type="entry name" value="Glycosidases"/>
    <property type="match status" value="1"/>
</dbReference>
<evidence type="ECO:0000256" key="1">
    <source>
        <dbReference type="ARBA" id="ARBA00022729"/>
    </source>
</evidence>
<feature type="domain" description="Glycosyl hydrolase-like 10" evidence="3">
    <location>
        <begin position="334"/>
        <end position="614"/>
    </location>
</feature>
<feature type="signal peptide" evidence="2">
    <location>
        <begin position="1"/>
        <end position="33"/>
    </location>
</feature>
<sequence length="817" mass="90432">MKKVGVVSTVVLFSLSFVLSLLVNLWSATAAYAASPVAVLKSARNAAVYQDQHIGTFEDDFKVFKSTMDGANVRFDELSDADIEAGQSKLAGYKLIVVPLLVDIPSSEVAALNAYQSAGGKLVITDGAGVAGSGATQLMTLAGVQTFNRVTLKEVGNLNWPREPLPLGAEFAIASVVSELTPTASAKALASWQNSQAVITRNGNCAFLGWAPGLQGEISSNSQLLAQVLDELSPGITQQAAVQISYAEYQTLSTELDYLARRTDEAVKTAKQADFSVPLKTIQSYYDSGLEHVKAFNEAYRDRRFLEADERLQKARQDFAMAFAQAMPVRPVEARCIWLDRGTIVATKGPKGMADLFEKLKSAGINVVYFETNNAGFTMYPSKMASQNPETLGWDPFGTALAEARKRKMEFHAWFWIFNVGNAKHNPIIGKEADYPGPVLSSHDFTWALTSATGSLLPPKQFEYWLDPSNPDCRRYAKDLILEVMNNYKVDGVQLDYIRYPFNNKGSEMGFNWLGRQKFERETGLSLDRMDDDTRQMWVHWKAAQITSFVKEVSDLIRPVQPGIRISAAVYAFPRRMRVNAIQQEWETWVANGWVDTINPMTYVAVPKEFTEQASFVRESTQDKGLAYPGLSIRQLDTAGLIELLDSSRVTGTLGTTMFAAAHLDDKKVNVLKVGPYRRATLLTPQAEPLKASRVLFDDFAAMVNRYLQDPKKRIMSDTASTNDVVNQIDTVQRSMHNLSGKASADEIDNLLKDVTGLHSTLKEWLRLEAFIQRGFRAQYIANYLSQVEAILQYAGTRTRAQEKSSDVAGGKSGSES</sequence>
<dbReference type="AlphaFoldDB" id="A0A8J7TLV0"/>
<dbReference type="InterPro" id="IPR029062">
    <property type="entry name" value="Class_I_gatase-like"/>
</dbReference>
<gene>
    <name evidence="5" type="ORF">J0M35_11660</name>
</gene>
<dbReference type="PANTHER" id="PTHR43405">
    <property type="entry name" value="GLYCOSYL HYDROLASE DIGH"/>
    <property type="match status" value="1"/>
</dbReference>
<dbReference type="Proteomes" id="UP000664277">
    <property type="component" value="Unassembled WGS sequence"/>
</dbReference>
<name>A0A8J7TLV0_9BACT</name>
<dbReference type="SUPFAM" id="SSF52317">
    <property type="entry name" value="Class I glutamine amidotransferase-like"/>
    <property type="match status" value="1"/>
</dbReference>
<dbReference type="Pfam" id="PF08532">
    <property type="entry name" value="Glyco_hydro_42M"/>
    <property type="match status" value="1"/>
</dbReference>